<sequence length="230" mass="26299">MSSSSARRYSSTQDFIAKFNSNDQKTNDDKHDSLIIKRRDSNTLDAISKFNAGIGKSDPVHPPHPQPRKSSIKASIDKFNDTVKKTDEELKRNPYSKTYEAPVFDKNSKDYGRPEVGSKTAKRADKAGDYITREIIFLCETINGYSTGEFPNQIIKFGPLFQIYNYYSSSLCGMLIRCRKYGLLTFEGEMLYQRQDDHKIIRMLKTMDEIRNCVKYSGDPVNCVAIVENN</sequence>
<dbReference type="Proteomes" id="UP000095286">
    <property type="component" value="Unplaced"/>
</dbReference>
<reference evidence="2" key="1">
    <citation type="submission" date="2016-11" db="UniProtKB">
        <authorList>
            <consortium name="WormBaseParasite"/>
        </authorList>
    </citation>
    <scope>IDENTIFICATION</scope>
    <source>
        <strain evidence="2">KR3021</strain>
    </source>
</reference>
<protein>
    <submittedName>
        <fullName evidence="2">Costars domain-containing protein</fullName>
    </submittedName>
</protein>
<organism evidence="1 2">
    <name type="scientific">Rhabditophanes sp. KR3021</name>
    <dbReference type="NCBI Taxonomy" id="114890"/>
    <lineage>
        <taxon>Eukaryota</taxon>
        <taxon>Metazoa</taxon>
        <taxon>Ecdysozoa</taxon>
        <taxon>Nematoda</taxon>
        <taxon>Chromadorea</taxon>
        <taxon>Rhabditida</taxon>
        <taxon>Tylenchina</taxon>
        <taxon>Panagrolaimomorpha</taxon>
        <taxon>Strongyloidoidea</taxon>
        <taxon>Alloionematidae</taxon>
        <taxon>Rhabditophanes</taxon>
    </lineage>
</organism>
<proteinExistence type="predicted"/>
<accession>A0AC35U8K3</accession>
<name>A0AC35U8K3_9BILA</name>
<dbReference type="WBParaSite" id="RSKR_0000904300.1">
    <property type="protein sequence ID" value="RSKR_0000904300.1"/>
    <property type="gene ID" value="RSKR_0000904300"/>
</dbReference>
<evidence type="ECO:0000313" key="2">
    <source>
        <dbReference type="WBParaSite" id="RSKR_0000904300.1"/>
    </source>
</evidence>
<evidence type="ECO:0000313" key="1">
    <source>
        <dbReference type="Proteomes" id="UP000095286"/>
    </source>
</evidence>